<proteinExistence type="predicted"/>
<evidence type="ECO:0000313" key="2">
    <source>
        <dbReference type="Proteomes" id="UP000694402"/>
    </source>
</evidence>
<dbReference type="Proteomes" id="UP000694402">
    <property type="component" value="Unassembled WGS sequence"/>
</dbReference>
<evidence type="ECO:0000313" key="1">
    <source>
        <dbReference type="Ensembl" id="ENSOTSP00005041036.1"/>
    </source>
</evidence>
<sequence length="168" mass="18755">MKVLGDNISSVNRSFRSASGVRGVMKSTSLVSPSSMLVMFSQGYPRIAGYHDVSIVTRAGPGDPRHGRDLHIEDYHQWIWTKGSQFCKSSLTGLIASLTYFELLFHPLTMALLKELREFITKEKKLRIASSTNLSERQVNNMVSKSSSTLSLMSQLLVILVNIHINVL</sequence>
<reference evidence="1" key="1">
    <citation type="submission" date="2025-08" db="UniProtKB">
        <authorList>
            <consortium name="Ensembl"/>
        </authorList>
    </citation>
    <scope>IDENTIFICATION</scope>
</reference>
<protein>
    <submittedName>
        <fullName evidence="1">Uncharacterized protein</fullName>
    </submittedName>
</protein>
<dbReference type="CDD" id="cd00086">
    <property type="entry name" value="homeodomain"/>
    <property type="match status" value="1"/>
</dbReference>
<name>A0A8C8FWY2_ONCTS</name>
<accession>A0A8C8FWY2</accession>
<dbReference type="Ensembl" id="ENSOTST00005044660.2">
    <property type="protein sequence ID" value="ENSOTSP00005041036.1"/>
    <property type="gene ID" value="ENSOTSG00005019649.2"/>
</dbReference>
<keyword evidence="2" id="KW-1185">Reference proteome</keyword>
<dbReference type="GO" id="GO:0003677">
    <property type="term" value="F:DNA binding"/>
    <property type="evidence" value="ECO:0007669"/>
    <property type="project" value="InterPro"/>
</dbReference>
<dbReference type="InterPro" id="IPR001356">
    <property type="entry name" value="HD"/>
</dbReference>
<dbReference type="GeneTree" id="ENSGT01000000220984"/>
<organism evidence="1 2">
    <name type="scientific">Oncorhynchus tshawytscha</name>
    <name type="common">Chinook salmon</name>
    <name type="synonym">Salmo tshawytscha</name>
    <dbReference type="NCBI Taxonomy" id="74940"/>
    <lineage>
        <taxon>Eukaryota</taxon>
        <taxon>Metazoa</taxon>
        <taxon>Chordata</taxon>
        <taxon>Craniata</taxon>
        <taxon>Vertebrata</taxon>
        <taxon>Euteleostomi</taxon>
        <taxon>Actinopterygii</taxon>
        <taxon>Neopterygii</taxon>
        <taxon>Teleostei</taxon>
        <taxon>Protacanthopterygii</taxon>
        <taxon>Salmoniformes</taxon>
        <taxon>Salmonidae</taxon>
        <taxon>Salmoninae</taxon>
        <taxon>Oncorhynchus</taxon>
    </lineage>
</organism>
<reference evidence="1" key="2">
    <citation type="submission" date="2025-09" db="UniProtKB">
        <authorList>
            <consortium name="Ensembl"/>
        </authorList>
    </citation>
    <scope>IDENTIFICATION</scope>
</reference>
<dbReference type="AlphaFoldDB" id="A0A8C8FWY2"/>